<dbReference type="AlphaFoldDB" id="A0A4Z2GT23"/>
<reference evidence="2 3" key="1">
    <citation type="submission" date="2019-03" db="EMBL/GenBank/DDBJ databases">
        <title>First draft genome of Liparis tanakae, snailfish: a comprehensive survey of snailfish specific genes.</title>
        <authorList>
            <person name="Kim W."/>
            <person name="Song I."/>
            <person name="Jeong J.-H."/>
            <person name="Kim D."/>
            <person name="Kim S."/>
            <person name="Ryu S."/>
            <person name="Song J.Y."/>
            <person name="Lee S.K."/>
        </authorList>
    </citation>
    <scope>NUCLEOTIDE SEQUENCE [LARGE SCALE GENOMIC DNA]</scope>
    <source>
        <tissue evidence="2">Muscle</tissue>
    </source>
</reference>
<comment type="caution">
    <text evidence="2">The sequence shown here is derived from an EMBL/GenBank/DDBJ whole genome shotgun (WGS) entry which is preliminary data.</text>
</comment>
<keyword evidence="3" id="KW-1185">Reference proteome</keyword>
<dbReference type="EMBL" id="SRLO01000421">
    <property type="protein sequence ID" value="TNN56757.1"/>
    <property type="molecule type" value="Genomic_DNA"/>
</dbReference>
<evidence type="ECO:0000256" key="1">
    <source>
        <dbReference type="SAM" id="MobiDB-lite"/>
    </source>
</evidence>
<proteinExistence type="predicted"/>
<accession>A0A4Z2GT23</accession>
<dbReference type="Proteomes" id="UP000314294">
    <property type="component" value="Unassembled WGS sequence"/>
</dbReference>
<feature type="region of interest" description="Disordered" evidence="1">
    <location>
        <begin position="49"/>
        <end position="73"/>
    </location>
</feature>
<sequence length="73" mass="8282">MFSFNTFLEEHLSSDSIRDGTERAARPRRMKCKCKCQNVNEIVKKKKLGEWKRGGEPPNVGSSFPLKSPDSPV</sequence>
<organism evidence="2 3">
    <name type="scientific">Liparis tanakae</name>
    <name type="common">Tanaka's snailfish</name>
    <dbReference type="NCBI Taxonomy" id="230148"/>
    <lineage>
        <taxon>Eukaryota</taxon>
        <taxon>Metazoa</taxon>
        <taxon>Chordata</taxon>
        <taxon>Craniata</taxon>
        <taxon>Vertebrata</taxon>
        <taxon>Euteleostomi</taxon>
        <taxon>Actinopterygii</taxon>
        <taxon>Neopterygii</taxon>
        <taxon>Teleostei</taxon>
        <taxon>Neoteleostei</taxon>
        <taxon>Acanthomorphata</taxon>
        <taxon>Eupercaria</taxon>
        <taxon>Perciformes</taxon>
        <taxon>Cottioidei</taxon>
        <taxon>Cottales</taxon>
        <taxon>Liparidae</taxon>
        <taxon>Liparis</taxon>
    </lineage>
</organism>
<evidence type="ECO:0000313" key="3">
    <source>
        <dbReference type="Proteomes" id="UP000314294"/>
    </source>
</evidence>
<gene>
    <name evidence="2" type="ORF">EYF80_033015</name>
</gene>
<name>A0A4Z2GT23_9TELE</name>
<protein>
    <submittedName>
        <fullName evidence="2">Uncharacterized protein</fullName>
    </submittedName>
</protein>
<evidence type="ECO:0000313" key="2">
    <source>
        <dbReference type="EMBL" id="TNN56757.1"/>
    </source>
</evidence>